<protein>
    <submittedName>
        <fullName evidence="1">Uncharacterized protein</fullName>
    </submittedName>
</protein>
<dbReference type="SUPFAM" id="SSF52540">
    <property type="entry name" value="P-loop containing nucleoside triphosphate hydrolases"/>
    <property type="match status" value="1"/>
</dbReference>
<name>A0A1V0S8M0_9VIRU</name>
<evidence type="ECO:0000313" key="1">
    <source>
        <dbReference type="EMBL" id="ARF08054.1"/>
    </source>
</evidence>
<dbReference type="EMBL" id="KY684083">
    <property type="protein sequence ID" value="ARF08054.1"/>
    <property type="molecule type" value="Genomic_DNA"/>
</dbReference>
<dbReference type="InterPro" id="IPR027417">
    <property type="entry name" value="P-loop_NTPase"/>
</dbReference>
<proteinExistence type="predicted"/>
<gene>
    <name evidence="1" type="ORF">Catovirus_1_104</name>
</gene>
<accession>A0A1V0S8M0</accession>
<reference evidence="1" key="1">
    <citation type="journal article" date="2017" name="Science">
        <title>Giant viruses with an expanded complement of translation system components.</title>
        <authorList>
            <person name="Schulz F."/>
            <person name="Yutin N."/>
            <person name="Ivanova N.N."/>
            <person name="Ortega D.R."/>
            <person name="Lee T.K."/>
            <person name="Vierheilig J."/>
            <person name="Daims H."/>
            <person name="Horn M."/>
            <person name="Wagner M."/>
            <person name="Jensen G.J."/>
            <person name="Kyrpides N.C."/>
            <person name="Koonin E.V."/>
            <person name="Woyke T."/>
        </authorList>
    </citation>
    <scope>NUCLEOTIDE SEQUENCE</scope>
    <source>
        <strain evidence="1">CTV1</strain>
    </source>
</reference>
<organism evidence="1">
    <name type="scientific">Catovirus CTV1</name>
    <dbReference type="NCBI Taxonomy" id="1977631"/>
    <lineage>
        <taxon>Viruses</taxon>
        <taxon>Varidnaviria</taxon>
        <taxon>Bamfordvirae</taxon>
        <taxon>Nucleocytoviricota</taxon>
        <taxon>Megaviricetes</taxon>
        <taxon>Imitervirales</taxon>
        <taxon>Mimiviridae</taxon>
        <taxon>Klosneuvirinae</taxon>
        <taxon>Catovirus</taxon>
    </lineage>
</organism>
<sequence>MKKILINKAENDCTGKLTSTPQKNSESLIIPKEKIFVQLNEKFNYKKCLEFLLSGFLDTTYYNSILKYLSYSKHHGKNEEHYSCKVSYLYPDNGIGRFKTCVFKKVKDKSGKTIEVPTSCSTQTNMWNELKSYILNDIYYDVDIVNCQPSILEHILVKNKLSTKYINIYNNNRESYFQEIINTFNYSRKEAKTLIISIMFGGRVDQQIYDKLPENVKNYINEVKTNTIELLKIYPQYLEESKRIKEINGKKYNYEGSALALLLQTEERKALECMYEFFTDKGFVVACLLCDGIHLEKKKTVTKKVLDDCSKYILDKLDYNLKITIKDFKKINLNNITVCRNFDPLTTNRNDITVTNFDCDKICPINGDPFSNVNLFKDNGKLKDILLIKAKTGDGKTYFAKQVRNFIKNNKEILKKYIKIQNKFKDYNKRTVNPADIADYTYEIKEPNYNIKFLSIVSRISLANSHEIEFDLINYQHTMYHGLDEVYQLDSIDKFINLNNDYYVLFLDEIASLCSHFLNNMDKMRMNRNRMVDIFKKILNDPKCIQIIGCDDNLNDGTISFIKNLTKKSIYLYVNNKVNRFEQPVNIYSNLSYTVKRMKEDIRKGIKIFCCSNKNMKFFQTVVRPVIDELKLKENEYIIYSGDYGKILNQPYNDNDSDDPDIVHDFSHRIITADWNKPDIKIIFCTPSILYGVSYDEKYTHSVYGYYFANSPLNAMDCNQQINRPRVPREINLFIEKQICRPFKDLDTCCNHILENVFDNHFKWTEFRECCAINELYIFDHYVKSHFSDIFYYLPYLLKKKGYVNINVIVKPREKQLAYTTKKYNEILVTEYKNGILDVKKMDSVNVYLKSFGFSKKFIDSNPKLDKIEKKIRDNVLDVFTNNKYTRCLELFKKTVDRTFESSLEISDDTKLLKLYSDDYKIKLLDDLHKLLKIKWFDTDLLNKLKSKGENVLNPFDFPKELCDGICHPSRFNVRAKDKPKNYIDSVIFLLKRYTMFSADLIVNKSQNLSVSKNKQQYQFSVPQFGELLNKLNIIVEYDKQIMKLKLEYDKQKLNDKDDYLF</sequence>